<dbReference type="AlphaFoldDB" id="A0A449BI07"/>
<dbReference type="RefSeq" id="WP_035368267.1">
    <property type="nucleotide sequence ID" value="NZ_LR215050.1"/>
</dbReference>
<sequence>MKKIVLSVLTLVGIMFLGACNLNIGESDLPREDIEITHTVTIDGVRTEVTETFTTNPRVVATFALEFSDIMLELGLNKAGITVFGLSKGENLTESLAEFSGNKYPNVGTLFEPNHDALTLMMPDLIILGGRAASQYSDLKQRYPNADILDISNANPYYFEKQKEIYQNLGKIFTNIKDDLNQYITSFETSFNEIKTNFPDKNVLFLMVNGDTISQFGKNSRYDFIYSELGMIPADANGSILEAHGKTVNAEYISAVNPDIILVFDRAQATGESTGSINNLMNNALVKGTKAGKNGDIYILDPYAWYILPGGIRSTLSMIHDLQQVLS</sequence>
<comment type="similarity">
    <text evidence="2">Belongs to the bacterial solute-binding protein 8 family.</text>
</comment>
<evidence type="ECO:0000259" key="5">
    <source>
        <dbReference type="PROSITE" id="PS50983"/>
    </source>
</evidence>
<evidence type="ECO:0000313" key="7">
    <source>
        <dbReference type="Proteomes" id="UP000290909"/>
    </source>
</evidence>
<dbReference type="SUPFAM" id="SSF53807">
    <property type="entry name" value="Helical backbone' metal receptor"/>
    <property type="match status" value="1"/>
</dbReference>
<protein>
    <submittedName>
        <fullName evidence="6">Uncharacterized ABC transporter solute-binding protein yclQ</fullName>
    </submittedName>
</protein>
<dbReference type="KEGG" id="ahk:NCTC10172_00048"/>
<dbReference type="GO" id="GO:1901678">
    <property type="term" value="P:iron coordination entity transport"/>
    <property type="evidence" value="ECO:0007669"/>
    <property type="project" value="UniProtKB-ARBA"/>
</dbReference>
<name>A0A449BI07_9MOLU</name>
<keyword evidence="3" id="KW-0813">Transport</keyword>
<dbReference type="EMBL" id="LR215050">
    <property type="protein sequence ID" value="VEU82043.1"/>
    <property type="molecule type" value="Genomic_DNA"/>
</dbReference>
<comment type="subcellular location">
    <subcellularLocation>
        <location evidence="1">Cell envelope</location>
    </subcellularLocation>
</comment>
<evidence type="ECO:0000256" key="1">
    <source>
        <dbReference type="ARBA" id="ARBA00004196"/>
    </source>
</evidence>
<dbReference type="PANTHER" id="PTHR30532">
    <property type="entry name" value="IRON III DICITRATE-BINDING PERIPLASMIC PROTEIN"/>
    <property type="match status" value="1"/>
</dbReference>
<gene>
    <name evidence="6" type="primary">yclQ</name>
    <name evidence="6" type="ORF">NCTC10172_00048</name>
</gene>
<dbReference type="PROSITE" id="PS51257">
    <property type="entry name" value="PROKAR_LIPOPROTEIN"/>
    <property type="match status" value="1"/>
</dbReference>
<dbReference type="PANTHER" id="PTHR30532:SF28">
    <property type="entry name" value="PETROBACTIN-BINDING PROTEIN YCLQ"/>
    <property type="match status" value="1"/>
</dbReference>
<evidence type="ECO:0000256" key="4">
    <source>
        <dbReference type="ARBA" id="ARBA00022729"/>
    </source>
</evidence>
<dbReference type="InterPro" id="IPR051313">
    <property type="entry name" value="Bact_iron-sidero_bind"/>
</dbReference>
<dbReference type="PROSITE" id="PS50983">
    <property type="entry name" value="FE_B12_PBP"/>
    <property type="match status" value="1"/>
</dbReference>
<dbReference type="STRING" id="1408416.GCA_000702765_00157"/>
<keyword evidence="7" id="KW-1185">Reference proteome</keyword>
<feature type="domain" description="Fe/B12 periplasmic-binding" evidence="5">
    <location>
        <begin position="59"/>
        <end position="327"/>
    </location>
</feature>
<accession>A0A449BI07</accession>
<dbReference type="Proteomes" id="UP000290909">
    <property type="component" value="Chromosome"/>
</dbReference>
<keyword evidence="4" id="KW-0732">Signal</keyword>
<dbReference type="Pfam" id="PF01497">
    <property type="entry name" value="Peripla_BP_2"/>
    <property type="match status" value="1"/>
</dbReference>
<evidence type="ECO:0000313" key="6">
    <source>
        <dbReference type="EMBL" id="VEU82043.1"/>
    </source>
</evidence>
<dbReference type="Gene3D" id="3.40.50.1980">
    <property type="entry name" value="Nitrogenase molybdenum iron protein domain"/>
    <property type="match status" value="2"/>
</dbReference>
<dbReference type="GO" id="GO:0030288">
    <property type="term" value="C:outer membrane-bounded periplasmic space"/>
    <property type="evidence" value="ECO:0007669"/>
    <property type="project" value="TreeGrafter"/>
</dbReference>
<reference evidence="6 7" key="1">
    <citation type="submission" date="2019-01" db="EMBL/GenBank/DDBJ databases">
        <authorList>
            <consortium name="Pathogen Informatics"/>
        </authorList>
    </citation>
    <scope>NUCLEOTIDE SEQUENCE [LARGE SCALE GENOMIC DNA]</scope>
    <source>
        <strain evidence="6 7">NCTC10172</strain>
    </source>
</reference>
<evidence type="ECO:0000256" key="3">
    <source>
        <dbReference type="ARBA" id="ARBA00022448"/>
    </source>
</evidence>
<proteinExistence type="inferred from homology"/>
<dbReference type="InterPro" id="IPR002491">
    <property type="entry name" value="ABC_transptr_periplasmic_BD"/>
</dbReference>
<evidence type="ECO:0000256" key="2">
    <source>
        <dbReference type="ARBA" id="ARBA00008814"/>
    </source>
</evidence>
<organism evidence="6 7">
    <name type="scientific">Acholeplasma hippikon</name>
    <dbReference type="NCBI Taxonomy" id="264636"/>
    <lineage>
        <taxon>Bacteria</taxon>
        <taxon>Bacillati</taxon>
        <taxon>Mycoplasmatota</taxon>
        <taxon>Mollicutes</taxon>
        <taxon>Acholeplasmatales</taxon>
        <taxon>Acholeplasmataceae</taxon>
        <taxon>Acholeplasma</taxon>
    </lineage>
</organism>